<evidence type="ECO:0000313" key="1">
    <source>
        <dbReference type="EMBL" id="KAI9898984.1"/>
    </source>
</evidence>
<evidence type="ECO:0000313" key="2">
    <source>
        <dbReference type="Proteomes" id="UP001163324"/>
    </source>
</evidence>
<sequence>MKRYDLNIAWSPSTTQDQLLQTLTLASTLGYGTVALNHTLSPSQTGNPTSPLPKRIAGPDGDTSKLPAVLHRATLPLADPAASTYRLPALSKVYDVLAVRPTEEKAFSNACLTLDVPLISLDLTQRFAFHFRPKPCMAAVGRGVRFEVCYAQCLAADARGRATFIGNVRELIRATGGRGIVLSSGAGDAMGLRAPADVVNLMSVWGLAGDKGVEGLGTVPRSVVVNEGIKRTGFRGVIDVVGVGEEGATPITTTTAAASEGKDDGSAGGKEKNAKRKNGDADENNAHGGKNKSKKMKVVSREGR</sequence>
<accession>A0ACC0UZ62</accession>
<proteinExistence type="predicted"/>
<keyword evidence="2" id="KW-1185">Reference proteome</keyword>
<gene>
    <name evidence="1" type="ORF">N3K66_005445</name>
</gene>
<organism evidence="1 2">
    <name type="scientific">Trichothecium roseum</name>
    <dbReference type="NCBI Taxonomy" id="47278"/>
    <lineage>
        <taxon>Eukaryota</taxon>
        <taxon>Fungi</taxon>
        <taxon>Dikarya</taxon>
        <taxon>Ascomycota</taxon>
        <taxon>Pezizomycotina</taxon>
        <taxon>Sordariomycetes</taxon>
        <taxon>Hypocreomycetidae</taxon>
        <taxon>Hypocreales</taxon>
        <taxon>Hypocreales incertae sedis</taxon>
        <taxon>Trichothecium</taxon>
    </lineage>
</organism>
<name>A0ACC0UZ62_9HYPO</name>
<protein>
    <submittedName>
        <fullName evidence="1">Uncharacterized protein</fullName>
    </submittedName>
</protein>
<dbReference type="EMBL" id="CM047944">
    <property type="protein sequence ID" value="KAI9898984.1"/>
    <property type="molecule type" value="Genomic_DNA"/>
</dbReference>
<reference evidence="1" key="1">
    <citation type="submission" date="2022-10" db="EMBL/GenBank/DDBJ databases">
        <title>Complete Genome of Trichothecium roseum strain YXFP-22015, a Plant Pathogen Isolated from Citrus.</title>
        <authorList>
            <person name="Wang Y."/>
            <person name="Zhu L."/>
        </authorList>
    </citation>
    <scope>NUCLEOTIDE SEQUENCE</scope>
    <source>
        <strain evidence="1">YXFP-22015</strain>
    </source>
</reference>
<comment type="caution">
    <text evidence="1">The sequence shown here is derived from an EMBL/GenBank/DDBJ whole genome shotgun (WGS) entry which is preliminary data.</text>
</comment>
<dbReference type="Proteomes" id="UP001163324">
    <property type="component" value="Chromosome 5"/>
</dbReference>